<dbReference type="RefSeq" id="WP_014856234.1">
    <property type="nucleotide sequence ID" value="NC_018178.1"/>
</dbReference>
<evidence type="ECO:0000313" key="2">
    <source>
        <dbReference type="EMBL" id="AFN74800.1"/>
    </source>
</evidence>
<accession>I6Z6L1</accession>
<gene>
    <name evidence="2" type="ordered locus">MROS_1563</name>
</gene>
<dbReference type="Pfam" id="PF14522">
    <property type="entry name" value="Cytochrome_C7"/>
    <property type="match status" value="1"/>
</dbReference>
<dbReference type="KEGG" id="mro:MROS_1563"/>
<protein>
    <submittedName>
        <fullName evidence="2">Cytochrome C family protein</fullName>
    </submittedName>
</protein>
<dbReference type="PANTHER" id="PTHR39425">
    <property type="entry name" value="LIPOPROTEIN CYTOCHROME C"/>
    <property type="match status" value="1"/>
</dbReference>
<dbReference type="STRING" id="1191523.MROS_1563"/>
<dbReference type="EMBL" id="CP003557">
    <property type="protein sequence ID" value="AFN74800.1"/>
    <property type="molecule type" value="Genomic_DNA"/>
</dbReference>
<dbReference type="SUPFAM" id="SSF48695">
    <property type="entry name" value="Multiheme cytochromes"/>
    <property type="match status" value="1"/>
</dbReference>
<evidence type="ECO:0000259" key="1">
    <source>
        <dbReference type="Pfam" id="PF14522"/>
    </source>
</evidence>
<feature type="domain" description="Cytochrome c7-like" evidence="1">
    <location>
        <begin position="108"/>
        <end position="166"/>
    </location>
</feature>
<dbReference type="Gene3D" id="3.90.10.10">
    <property type="entry name" value="Cytochrome C3"/>
    <property type="match status" value="3"/>
</dbReference>
<dbReference type="HOGENOM" id="CLU_688457_0_0_10"/>
<dbReference type="PANTHER" id="PTHR39425:SF1">
    <property type="entry name" value="CYTOCHROME C7-LIKE DOMAIN-CONTAINING PROTEIN"/>
    <property type="match status" value="1"/>
</dbReference>
<organism evidence="2 3">
    <name type="scientific">Melioribacter roseus (strain DSM 23840 / JCM 17771 / VKM B-2668 / P3M-2)</name>
    <dbReference type="NCBI Taxonomy" id="1191523"/>
    <lineage>
        <taxon>Bacteria</taxon>
        <taxon>Pseudomonadati</taxon>
        <taxon>Ignavibacteriota</taxon>
        <taxon>Ignavibacteria</taxon>
        <taxon>Ignavibacteriales</taxon>
        <taxon>Melioribacteraceae</taxon>
        <taxon>Melioribacter</taxon>
    </lineage>
</organism>
<sequence length="401" mass="44321">MKIKFIYLPLSLLILVFLTVAAIDANKGNEQRKTNKDVIKFSHELHSEVTDCASCHTNVANSTKLNDRLLPEKDVCATCHDVEDTDNCQMCHYEDVFEPLIQTKSTLIFNHSFHINEQKMECAACHKGLDEVEYGFESKSVNPPMSGCITCHNNKSVAVSDCEVCHISTVDLIPEDHRQVGFFKAHKFKATAMDNNCEMCHDNSFCEACHVSTTMMTETNTESDFYVPYSPHKFTDDAKMQQMTRVHDLNYRFSHGIDANTKSADCQTCHQVETFCAECHNNGGGDYALEGAMPASHSKPNFVTIGVGTGGGQHAILAKRDIESCSSCHDLQGADPNCVLCHVDNDGVKGTNPKTHMSGFMNGSDGDWHSDFNSVCYSCHTDANARPDGIKGVGFCGYCHN</sequence>
<name>I6Z6L1_MELRP</name>
<dbReference type="eggNOG" id="COG3005">
    <property type="taxonomic scope" value="Bacteria"/>
</dbReference>
<dbReference type="InterPro" id="IPR036280">
    <property type="entry name" value="Multihaem_cyt_sf"/>
</dbReference>
<evidence type="ECO:0000313" key="3">
    <source>
        <dbReference type="Proteomes" id="UP000009011"/>
    </source>
</evidence>
<proteinExistence type="predicted"/>
<dbReference type="Proteomes" id="UP000009011">
    <property type="component" value="Chromosome"/>
</dbReference>
<dbReference type="AlphaFoldDB" id="I6Z6L1"/>
<keyword evidence="3" id="KW-1185">Reference proteome</keyword>
<dbReference type="InterPro" id="IPR029467">
    <property type="entry name" value="Cyt_c7-like"/>
</dbReference>
<reference evidence="2 3" key="1">
    <citation type="journal article" date="2013" name="PLoS ONE">
        <title>Genomic analysis of Melioribacter roseus, facultatively anaerobic organotrophic bacterium representing a novel deep lineage within Bacteriodetes/Chlorobi group.</title>
        <authorList>
            <person name="Kadnikov V.V."/>
            <person name="Mardanov A.V."/>
            <person name="Podosokorskaya O.A."/>
            <person name="Gavrilov S.N."/>
            <person name="Kublanov I.V."/>
            <person name="Beletsky A.V."/>
            <person name="Bonch-Osmolovskaya E.A."/>
            <person name="Ravin N.V."/>
        </authorList>
    </citation>
    <scope>NUCLEOTIDE SEQUENCE [LARGE SCALE GENOMIC DNA]</scope>
    <source>
        <strain evidence="3">JCM 17771 / P3M-2</strain>
    </source>
</reference>